<keyword evidence="7" id="KW-0963">Cytoplasm</keyword>
<keyword evidence="11" id="KW-1185">Reference proteome</keyword>
<evidence type="ECO:0000256" key="4">
    <source>
        <dbReference type="ARBA" id="ARBA00022777"/>
    </source>
</evidence>
<dbReference type="InterPro" id="IPR008595">
    <property type="entry name" value="DegS"/>
</dbReference>
<dbReference type="CDD" id="cd16917">
    <property type="entry name" value="HATPase_UhpB-NarQ-NarX-like"/>
    <property type="match status" value="1"/>
</dbReference>
<dbReference type="PANTHER" id="PTHR24421">
    <property type="entry name" value="NITRATE/NITRITE SENSOR PROTEIN NARX-RELATED"/>
    <property type="match status" value="1"/>
</dbReference>
<sequence>MAKKADQKALDFIIDEMIDAVENSKDEIFFISEESRKEYDKLKRELEEIKEQVINLIDEGDRLEVSARQSRNRLAEVSKNFKNYTEEEIRNIYNQTHELQTNLTMVREKEHNLREKRDEIQRRLQSLEQTVERADGLVGKISVVLNYLNEDFKQVGELIQDANEKQEFGLKIIEAQEEERRRLSREMHDGPAQMLANILLRSELVDRTFRERGVEEAITEMKSVRTMVRSSLYEVRRIIYDLRPMALDDLGLVPTIKKYLATMEEYNKVKIHFVSLGLDKRLKSKYEVALFRLVQESVQNAVKHSGSSLIEVKLEIRKKCVYILIKDNGKGFDVNVKKQDSFGLLGMRERVEMLDGKLKINSSIGEGTSVLIEVPSIER</sequence>
<dbReference type="PIRSF" id="PIRSF003169">
    <property type="entry name" value="STHK_DegS"/>
    <property type="match status" value="1"/>
</dbReference>
<dbReference type="PROSITE" id="PS50109">
    <property type="entry name" value="HIS_KIN"/>
    <property type="match status" value="1"/>
</dbReference>
<evidence type="ECO:0000313" key="11">
    <source>
        <dbReference type="Proteomes" id="UP001235343"/>
    </source>
</evidence>
<dbReference type="EC" id="2.7.13.3" evidence="7"/>
<keyword evidence="2 7" id="KW-0808">Transferase</keyword>
<evidence type="ECO:0000256" key="7">
    <source>
        <dbReference type="PIRNR" id="PIRNR003169"/>
    </source>
</evidence>
<keyword evidence="7" id="KW-0904">Protein phosphatase</keyword>
<dbReference type="Pfam" id="PF05384">
    <property type="entry name" value="DegS"/>
    <property type="match status" value="1"/>
</dbReference>
<keyword evidence="4 7" id="KW-0418">Kinase</keyword>
<accession>A0ABT7L223</accession>
<dbReference type="EC" id="3.1.3.-" evidence="7"/>
<dbReference type="Gene3D" id="1.10.287.950">
    <property type="entry name" value="Methyl-accepting chemotaxis protein"/>
    <property type="match status" value="1"/>
</dbReference>
<dbReference type="InterPro" id="IPR036890">
    <property type="entry name" value="HATPase_C_sf"/>
</dbReference>
<dbReference type="Proteomes" id="UP001235343">
    <property type="component" value="Unassembled WGS sequence"/>
</dbReference>
<name>A0ABT7L223_9BACI</name>
<keyword evidence="8" id="KW-0175">Coiled coil</keyword>
<keyword evidence="3 7" id="KW-0547">Nucleotide-binding</keyword>
<dbReference type="SMART" id="SM00387">
    <property type="entry name" value="HATPase_c"/>
    <property type="match status" value="1"/>
</dbReference>
<evidence type="ECO:0000313" key="10">
    <source>
        <dbReference type="EMBL" id="MDL4839210.1"/>
    </source>
</evidence>
<evidence type="ECO:0000256" key="1">
    <source>
        <dbReference type="ARBA" id="ARBA00000085"/>
    </source>
</evidence>
<evidence type="ECO:0000256" key="2">
    <source>
        <dbReference type="ARBA" id="ARBA00022679"/>
    </source>
</evidence>
<evidence type="ECO:0000256" key="6">
    <source>
        <dbReference type="ARBA" id="ARBA00023012"/>
    </source>
</evidence>
<evidence type="ECO:0000256" key="8">
    <source>
        <dbReference type="SAM" id="Coils"/>
    </source>
</evidence>
<dbReference type="SUPFAM" id="SSF55874">
    <property type="entry name" value="ATPase domain of HSP90 chaperone/DNA topoisomerase II/histidine kinase"/>
    <property type="match status" value="1"/>
</dbReference>
<comment type="caution">
    <text evidence="10">The sequence shown here is derived from an EMBL/GenBank/DDBJ whole genome shotgun (WGS) entry which is preliminary data.</text>
</comment>
<dbReference type="InterPro" id="IPR005467">
    <property type="entry name" value="His_kinase_dom"/>
</dbReference>
<feature type="coiled-coil region" evidence="8">
    <location>
        <begin position="32"/>
        <end position="137"/>
    </location>
</feature>
<keyword evidence="7" id="KW-0378">Hydrolase</keyword>
<comment type="subcellular location">
    <subcellularLocation>
        <location evidence="7">Cytoplasm</location>
    </subcellularLocation>
</comment>
<dbReference type="InterPro" id="IPR050482">
    <property type="entry name" value="Sensor_HK_TwoCompSys"/>
</dbReference>
<dbReference type="Pfam" id="PF02518">
    <property type="entry name" value="HATPase_c"/>
    <property type="match status" value="1"/>
</dbReference>
<protein>
    <recommendedName>
        <fullName evidence="7">Signal transduction histidine-protein kinase/phosphatase DegS</fullName>
        <ecNumber evidence="7">2.7.13.3</ecNumber>
        <ecNumber evidence="7">3.1.3.-</ecNumber>
    </recommendedName>
</protein>
<dbReference type="Pfam" id="PF07730">
    <property type="entry name" value="HisKA_3"/>
    <property type="match status" value="1"/>
</dbReference>
<gene>
    <name evidence="10" type="ORF">QQS35_01870</name>
</gene>
<dbReference type="InterPro" id="IPR016381">
    <property type="entry name" value="Sig_transdc_His_kinase_DegS"/>
</dbReference>
<evidence type="ECO:0000256" key="5">
    <source>
        <dbReference type="ARBA" id="ARBA00022840"/>
    </source>
</evidence>
<dbReference type="InterPro" id="IPR011712">
    <property type="entry name" value="Sig_transdc_His_kin_sub3_dim/P"/>
</dbReference>
<dbReference type="InterPro" id="IPR003594">
    <property type="entry name" value="HATPase_dom"/>
</dbReference>
<dbReference type="EMBL" id="JASTZU010000012">
    <property type="protein sequence ID" value="MDL4839210.1"/>
    <property type="molecule type" value="Genomic_DNA"/>
</dbReference>
<evidence type="ECO:0000259" key="9">
    <source>
        <dbReference type="PROSITE" id="PS50109"/>
    </source>
</evidence>
<keyword evidence="6 7" id="KW-0902">Two-component regulatory system</keyword>
<feature type="domain" description="Histidine kinase" evidence="9">
    <location>
        <begin position="182"/>
        <end position="378"/>
    </location>
</feature>
<dbReference type="PANTHER" id="PTHR24421:SF55">
    <property type="entry name" value="SENSOR HISTIDINE KINASE YDFH"/>
    <property type="match status" value="1"/>
</dbReference>
<proteinExistence type="predicted"/>
<dbReference type="Gene3D" id="1.20.5.1930">
    <property type="match status" value="1"/>
</dbReference>
<dbReference type="RefSeq" id="WP_285930066.1">
    <property type="nucleotide sequence ID" value="NZ_JASTZU010000012.1"/>
</dbReference>
<keyword evidence="5 7" id="KW-0067">ATP-binding</keyword>
<reference evidence="10 11" key="1">
    <citation type="submission" date="2023-06" db="EMBL/GenBank/DDBJ databases">
        <title>Aquibacillus rhizosphaerae LR5S19.</title>
        <authorList>
            <person name="Sun J.-Q."/>
        </authorList>
    </citation>
    <scope>NUCLEOTIDE SEQUENCE [LARGE SCALE GENOMIC DNA]</scope>
    <source>
        <strain evidence="10 11">LR5S19</strain>
    </source>
</reference>
<organism evidence="10 11">
    <name type="scientific">Aquibacillus rhizosphaerae</name>
    <dbReference type="NCBI Taxonomy" id="3051431"/>
    <lineage>
        <taxon>Bacteria</taxon>
        <taxon>Bacillati</taxon>
        <taxon>Bacillota</taxon>
        <taxon>Bacilli</taxon>
        <taxon>Bacillales</taxon>
        <taxon>Bacillaceae</taxon>
        <taxon>Aquibacillus</taxon>
    </lineage>
</organism>
<dbReference type="Gene3D" id="3.30.565.10">
    <property type="entry name" value="Histidine kinase-like ATPase, C-terminal domain"/>
    <property type="match status" value="1"/>
</dbReference>
<evidence type="ECO:0000256" key="3">
    <source>
        <dbReference type="ARBA" id="ARBA00022741"/>
    </source>
</evidence>
<comment type="catalytic activity">
    <reaction evidence="1 7">
        <text>ATP + protein L-histidine = ADP + protein N-phospho-L-histidine.</text>
        <dbReference type="EC" id="2.7.13.3"/>
    </reaction>
</comment>
<comment type="function">
    <text evidence="7">Member of the two-component regulatory system DegS/DegU, which plays an important role in the transition growth phase.</text>
</comment>
<dbReference type="GO" id="GO:0016301">
    <property type="term" value="F:kinase activity"/>
    <property type="evidence" value="ECO:0007669"/>
    <property type="project" value="UniProtKB-KW"/>
</dbReference>